<dbReference type="PANTHER" id="PTHR45762">
    <property type="entry name" value="ZINC FINGER RNA-BINDING PROTEIN"/>
    <property type="match status" value="1"/>
</dbReference>
<evidence type="ECO:0000259" key="2">
    <source>
        <dbReference type="PROSITE" id="PS51703"/>
    </source>
</evidence>
<dbReference type="Gene3D" id="3.30.460.10">
    <property type="entry name" value="Beta Polymerase, domain 2"/>
    <property type="match status" value="1"/>
</dbReference>
<dbReference type="InterPro" id="IPR049401">
    <property type="entry name" value="DZF_dom_N"/>
</dbReference>
<dbReference type="InterPro" id="IPR006561">
    <property type="entry name" value="DZF_dom"/>
</dbReference>
<dbReference type="Gene3D" id="1.10.1410.40">
    <property type="match status" value="1"/>
</dbReference>
<evidence type="ECO:0000313" key="3">
    <source>
        <dbReference type="RefSeq" id="XP_045360205.1"/>
    </source>
</evidence>
<feature type="compositionally biased region" description="Low complexity" evidence="1">
    <location>
        <begin position="223"/>
        <end position="249"/>
    </location>
</feature>
<feature type="compositionally biased region" description="Low complexity" evidence="1">
    <location>
        <begin position="439"/>
        <end position="454"/>
    </location>
</feature>
<dbReference type="PROSITE" id="PS00028">
    <property type="entry name" value="ZINC_FINGER_C2H2_1"/>
    <property type="match status" value="1"/>
</dbReference>
<name>A0A9W3H6A4_CAMBA</name>
<accession>A0A9W3H6A4</accession>
<dbReference type="GO" id="GO:0003727">
    <property type="term" value="F:single-stranded RNA binding"/>
    <property type="evidence" value="ECO:0007669"/>
    <property type="project" value="TreeGrafter"/>
</dbReference>
<dbReference type="FunFam" id="3.30.160.60:FF:000898">
    <property type="entry name" value="zinc finger RNA-binding protein 2"/>
    <property type="match status" value="1"/>
</dbReference>
<proteinExistence type="predicted"/>
<feature type="domain" description="DZF" evidence="2">
    <location>
        <begin position="586"/>
        <end position="937"/>
    </location>
</feature>
<dbReference type="InterPro" id="IPR049402">
    <property type="entry name" value="DZF_dom_C"/>
</dbReference>
<feature type="region of interest" description="Disordered" evidence="1">
    <location>
        <begin position="295"/>
        <end position="315"/>
    </location>
</feature>
<dbReference type="Pfam" id="PF20965">
    <property type="entry name" value="DZF_C"/>
    <property type="match status" value="1"/>
</dbReference>
<feature type="compositionally biased region" description="Low complexity" evidence="1">
    <location>
        <begin position="359"/>
        <end position="393"/>
    </location>
</feature>
<dbReference type="RefSeq" id="XP_045360205.1">
    <property type="nucleotide sequence ID" value="XM_045504249.1"/>
</dbReference>
<reference evidence="3" key="1">
    <citation type="submission" date="2025-08" db="UniProtKB">
        <authorList>
            <consortium name="RefSeq"/>
        </authorList>
    </citation>
    <scope>IDENTIFICATION</scope>
</reference>
<feature type="compositionally biased region" description="Polar residues" evidence="1">
    <location>
        <begin position="100"/>
        <end position="120"/>
    </location>
</feature>
<dbReference type="GO" id="GO:0071011">
    <property type="term" value="C:precatalytic spliceosome"/>
    <property type="evidence" value="ECO:0007669"/>
    <property type="project" value="TreeGrafter"/>
</dbReference>
<feature type="compositionally biased region" description="Basic and acidic residues" evidence="1">
    <location>
        <begin position="754"/>
        <end position="765"/>
    </location>
</feature>
<feature type="region of interest" description="Disordered" evidence="1">
    <location>
        <begin position="564"/>
        <end position="606"/>
    </location>
</feature>
<feature type="region of interest" description="Disordered" evidence="1">
    <location>
        <begin position="88"/>
        <end position="169"/>
    </location>
</feature>
<dbReference type="AlphaFoldDB" id="A0A9W3H6A4"/>
<dbReference type="FunFam" id="3.30.160.60:FF:000210">
    <property type="entry name" value="Zinc finger RNA-binding protein 2"/>
    <property type="match status" value="1"/>
</dbReference>
<dbReference type="InterPro" id="IPR003604">
    <property type="entry name" value="Matrin/U1-like-C_Znf_C2H2"/>
</dbReference>
<dbReference type="GO" id="GO:0008270">
    <property type="term" value="F:zinc ion binding"/>
    <property type="evidence" value="ECO:0007669"/>
    <property type="project" value="InterPro"/>
</dbReference>
<feature type="region of interest" description="Disordered" evidence="1">
    <location>
        <begin position="753"/>
        <end position="774"/>
    </location>
</feature>
<protein>
    <submittedName>
        <fullName evidence="3">Zinc finger RNA-binding protein 2</fullName>
    </submittedName>
</protein>
<dbReference type="SMART" id="SM00572">
    <property type="entry name" value="DZF"/>
    <property type="match status" value="1"/>
</dbReference>
<dbReference type="SMART" id="SM00451">
    <property type="entry name" value="ZnF_U1"/>
    <property type="match status" value="3"/>
</dbReference>
<feature type="region of interest" description="Disordered" evidence="1">
    <location>
        <begin position="208"/>
        <end position="251"/>
    </location>
</feature>
<dbReference type="InterPro" id="IPR036236">
    <property type="entry name" value="Znf_C2H2_sf"/>
</dbReference>
<feature type="compositionally biased region" description="Polar residues" evidence="1">
    <location>
        <begin position="145"/>
        <end position="155"/>
    </location>
</feature>
<evidence type="ECO:0000256" key="1">
    <source>
        <dbReference type="SAM" id="MobiDB-lite"/>
    </source>
</evidence>
<feature type="region of interest" description="Disordered" evidence="1">
    <location>
        <begin position="914"/>
        <end position="965"/>
    </location>
</feature>
<dbReference type="InterPro" id="IPR043519">
    <property type="entry name" value="NT_sf"/>
</dbReference>
<dbReference type="Pfam" id="PF12874">
    <property type="entry name" value="zf-met"/>
    <property type="match status" value="3"/>
</dbReference>
<dbReference type="Gene3D" id="3.30.160.60">
    <property type="entry name" value="Classic Zinc Finger"/>
    <property type="match status" value="3"/>
</dbReference>
<dbReference type="GO" id="GO:0003725">
    <property type="term" value="F:double-stranded RNA binding"/>
    <property type="evidence" value="ECO:0007669"/>
    <property type="project" value="TreeGrafter"/>
</dbReference>
<dbReference type="SMART" id="SM00355">
    <property type="entry name" value="ZnF_C2H2"/>
    <property type="match status" value="3"/>
</dbReference>
<dbReference type="FunFam" id="1.10.1410.40:FF:000001">
    <property type="entry name" value="interleukin enhancer-binding factor 3 isoform X1"/>
    <property type="match status" value="1"/>
</dbReference>
<organism evidence="3">
    <name type="scientific">Camelus bactrianus</name>
    <name type="common">Bactrian camel</name>
    <dbReference type="NCBI Taxonomy" id="9837"/>
    <lineage>
        <taxon>Eukaryota</taxon>
        <taxon>Metazoa</taxon>
        <taxon>Chordata</taxon>
        <taxon>Craniata</taxon>
        <taxon>Vertebrata</taxon>
        <taxon>Euteleostomi</taxon>
        <taxon>Mammalia</taxon>
        <taxon>Eutheria</taxon>
        <taxon>Laurasiatheria</taxon>
        <taxon>Artiodactyla</taxon>
        <taxon>Tylopoda</taxon>
        <taxon>Camelidae</taxon>
        <taxon>Camelus</taxon>
    </lineage>
</organism>
<sequence length="965" mass="103407">MNVPDITQCLLGAGSPQGVAEPIPEKGVRPLPQLQGIRALLPQSCLAKPEPGSVSPAQTAGRLALSAQPPTAFPLLAAGASFATPSAPGLGPALTPTFPEATQPSRPVTPTGYSGYQPYSGQDLGYSSQPQEPAPAPSTAPSYQDSYSYGPSTDASGYENKQYPPCAAGQPPLPATATLCPPGPSYLSYNVSSFSAASPYYPPPFPSQMQPLPALGPPPPEQHPLLPKPVDLSPWGGSGSSPSAGSADSFAENLSVPTRLLKPRGGPKQPPFHYCDICKISCAGPQTYREHLEGQKHKKKEAAQKMGVQPNGSPRGVQAQLHCDLCAVSCTGAEAYAAHMRGAKHQKVFKLHTKLGKPIPTTAPAPGSASSAPATCATESPPAAPAGPGVCAPSQPTPAKRTVASKASHEGPPALQAADRRPLEGKLAHPRSERPGEPPACGGPAEASGSCSGAQPVGPGYVEEVCNEEGRVIRFHCKLCECSFNDANARDMHVRGRRHRLQYKKKVDPDLPIADKPSARVRKLLEERLRKQRQLTKRRLGELRRWHSEMRRYDLCKRRLEEEPQVQDAHSARSPPPQHLLLLRSRPGTPAAKPLPTRRPESSDDRHVMCKHAAIYPSEGELLAAQKAVSHSERALKLVSDTLAQEDSAGPELQGGEHSCPGPSARILKGVMRVGLLAKGLLLRGDRTVQLILLCSQKPTRTLLRRVAEQLPRQLPMVTEDKYEVSSDPEANIIISSCEEPRMQVTVSITSPLMREDPSADREGMEGPPPDPGDVLSPERCLQSLAALRHAKWFQARASGLQPCVIVIRVFRDLCQRVPTWGALPDWAMELLVEKALSSAMGPLSPGDAVRRVLECVASGTLLTDGPGLQDPCERDQMDALGSMTLQEREDITASAQHALRMLAFRQIHKILGMDPLPPPKSRLGARFRKRPREAGEAEEGAGQRKRAGGVERGPCEQPRLPSGT</sequence>
<feature type="region of interest" description="Disordered" evidence="1">
    <location>
        <begin position="359"/>
        <end position="454"/>
    </location>
</feature>
<dbReference type="PROSITE" id="PS51703">
    <property type="entry name" value="DZF"/>
    <property type="match status" value="1"/>
</dbReference>
<dbReference type="InterPro" id="IPR013087">
    <property type="entry name" value="Znf_C2H2_type"/>
</dbReference>
<feature type="compositionally biased region" description="Basic and acidic residues" evidence="1">
    <location>
        <begin position="418"/>
        <end position="436"/>
    </location>
</feature>
<dbReference type="CTD" id="23217"/>
<dbReference type="SUPFAM" id="SSF57667">
    <property type="entry name" value="beta-beta-alpha zinc fingers"/>
    <property type="match status" value="3"/>
</dbReference>
<dbReference type="FunFam" id="3.30.460.10:FF:000010">
    <property type="entry name" value="Zinc finger RNA-binding protein 2"/>
    <property type="match status" value="1"/>
</dbReference>
<dbReference type="PANTHER" id="PTHR45762:SF2">
    <property type="entry name" value="ZINC FINGER RNA-BINDING PROTEIN 2"/>
    <property type="match status" value="1"/>
</dbReference>
<dbReference type="Pfam" id="PF07528">
    <property type="entry name" value="DZF_N"/>
    <property type="match status" value="1"/>
</dbReference>
<gene>
    <name evidence="3" type="primary">ZFR2</name>
</gene>